<dbReference type="PANTHER" id="PTHR39321:SF3">
    <property type="entry name" value="PHOSPHOPANTETHEINE ADENYLYLTRANSFERASE"/>
    <property type="match status" value="1"/>
</dbReference>
<dbReference type="EC" id="2.7.7.18" evidence="10"/>
<keyword evidence="8 10" id="KW-0520">NAD</keyword>
<evidence type="ECO:0000256" key="5">
    <source>
        <dbReference type="ARBA" id="ARBA00022695"/>
    </source>
</evidence>
<evidence type="ECO:0000256" key="3">
    <source>
        <dbReference type="ARBA" id="ARBA00022642"/>
    </source>
</evidence>
<feature type="domain" description="Cytidyltransferase-like" evidence="11">
    <location>
        <begin position="9"/>
        <end position="165"/>
    </location>
</feature>
<comment type="similarity">
    <text evidence="10">Belongs to the NadD family.</text>
</comment>
<name>A0ABT2QR04_9STAP</name>
<evidence type="ECO:0000256" key="10">
    <source>
        <dbReference type="HAMAP-Rule" id="MF_00244"/>
    </source>
</evidence>
<dbReference type="CDD" id="cd02165">
    <property type="entry name" value="NMNAT"/>
    <property type="match status" value="1"/>
</dbReference>
<keyword evidence="12" id="KW-0436">Ligase</keyword>
<dbReference type="InterPro" id="IPR014729">
    <property type="entry name" value="Rossmann-like_a/b/a_fold"/>
</dbReference>
<dbReference type="EMBL" id="JAOPKZ010000010">
    <property type="protein sequence ID" value="MCU5746411.1"/>
    <property type="molecule type" value="Genomic_DNA"/>
</dbReference>
<evidence type="ECO:0000313" key="12">
    <source>
        <dbReference type="EMBL" id="MCU5746411.1"/>
    </source>
</evidence>
<dbReference type="GO" id="GO:0016779">
    <property type="term" value="F:nucleotidyltransferase activity"/>
    <property type="evidence" value="ECO:0007669"/>
    <property type="project" value="UniProtKB-KW"/>
</dbReference>
<proteinExistence type="inferred from homology"/>
<dbReference type="Proteomes" id="UP001209553">
    <property type="component" value="Unassembled WGS sequence"/>
</dbReference>
<organism evidence="12 13">
    <name type="scientific">Staphylococcus marylandisciuri</name>
    <dbReference type="NCBI Taxonomy" id="2981529"/>
    <lineage>
        <taxon>Bacteria</taxon>
        <taxon>Bacillati</taxon>
        <taxon>Bacillota</taxon>
        <taxon>Bacilli</taxon>
        <taxon>Bacillales</taxon>
        <taxon>Staphylococcaceae</taxon>
        <taxon>Staphylococcus</taxon>
    </lineage>
</organism>
<accession>A0ABT2QR04</accession>
<comment type="catalytic activity">
    <reaction evidence="9 10">
        <text>nicotinate beta-D-ribonucleotide + ATP + H(+) = deamido-NAD(+) + diphosphate</text>
        <dbReference type="Rhea" id="RHEA:22860"/>
        <dbReference type="ChEBI" id="CHEBI:15378"/>
        <dbReference type="ChEBI" id="CHEBI:30616"/>
        <dbReference type="ChEBI" id="CHEBI:33019"/>
        <dbReference type="ChEBI" id="CHEBI:57502"/>
        <dbReference type="ChEBI" id="CHEBI:58437"/>
        <dbReference type="EC" id="2.7.7.18"/>
    </reaction>
</comment>
<dbReference type="Pfam" id="PF01467">
    <property type="entry name" value="CTP_transf_like"/>
    <property type="match status" value="1"/>
</dbReference>
<dbReference type="NCBIfam" id="NF000840">
    <property type="entry name" value="PRK00071.1-3"/>
    <property type="match status" value="1"/>
</dbReference>
<dbReference type="SUPFAM" id="SSF52374">
    <property type="entry name" value="Nucleotidylyl transferase"/>
    <property type="match status" value="1"/>
</dbReference>
<dbReference type="HAMAP" id="MF_00244">
    <property type="entry name" value="NaMN_adenylyltr"/>
    <property type="match status" value="1"/>
</dbReference>
<gene>
    <name evidence="10 12" type="primary">nadD</name>
    <name evidence="12" type="ORF">N9R04_06730</name>
</gene>
<dbReference type="GO" id="GO:0016874">
    <property type="term" value="F:ligase activity"/>
    <property type="evidence" value="ECO:0007669"/>
    <property type="project" value="UniProtKB-KW"/>
</dbReference>
<comment type="function">
    <text evidence="1 10">Catalyzes the reversible adenylation of nicotinate mononucleotide (NaMN) to nicotinic acid adenine dinucleotide (NaAD).</text>
</comment>
<keyword evidence="5 10" id="KW-0548">Nucleotidyltransferase</keyword>
<keyword evidence="7 10" id="KW-0067">ATP-binding</keyword>
<evidence type="ECO:0000256" key="1">
    <source>
        <dbReference type="ARBA" id="ARBA00002324"/>
    </source>
</evidence>
<keyword evidence="3 10" id="KW-0662">Pyridine nucleotide biosynthesis</keyword>
<evidence type="ECO:0000313" key="13">
    <source>
        <dbReference type="Proteomes" id="UP001209553"/>
    </source>
</evidence>
<dbReference type="PANTHER" id="PTHR39321">
    <property type="entry name" value="NICOTINATE-NUCLEOTIDE ADENYLYLTRANSFERASE-RELATED"/>
    <property type="match status" value="1"/>
</dbReference>
<dbReference type="Gene3D" id="3.40.50.620">
    <property type="entry name" value="HUPs"/>
    <property type="match status" value="1"/>
</dbReference>
<evidence type="ECO:0000256" key="4">
    <source>
        <dbReference type="ARBA" id="ARBA00022679"/>
    </source>
</evidence>
<comment type="pathway">
    <text evidence="2 10">Cofactor biosynthesis; NAD(+) biosynthesis; deamido-NAD(+) from nicotinate D-ribonucleotide: step 1/1.</text>
</comment>
<evidence type="ECO:0000256" key="9">
    <source>
        <dbReference type="ARBA" id="ARBA00048721"/>
    </source>
</evidence>
<evidence type="ECO:0000256" key="6">
    <source>
        <dbReference type="ARBA" id="ARBA00022741"/>
    </source>
</evidence>
<keyword evidence="4 10" id="KW-0808">Transferase</keyword>
<protein>
    <recommendedName>
        <fullName evidence="10">Probable nicotinate-nucleotide adenylyltransferase</fullName>
        <ecNumber evidence="10">2.7.7.18</ecNumber>
    </recommendedName>
    <alternativeName>
        <fullName evidence="10">Deamido-NAD(+) diphosphorylase</fullName>
    </alternativeName>
    <alternativeName>
        <fullName evidence="10">Deamido-NAD(+) pyrophosphorylase</fullName>
    </alternativeName>
    <alternativeName>
        <fullName evidence="10">Nicotinate mononucleotide adenylyltransferase</fullName>
        <shortName evidence="10">NaMN adenylyltransferase</shortName>
    </alternativeName>
</protein>
<evidence type="ECO:0000259" key="11">
    <source>
        <dbReference type="Pfam" id="PF01467"/>
    </source>
</evidence>
<dbReference type="InterPro" id="IPR005248">
    <property type="entry name" value="NadD/NMNAT"/>
</dbReference>
<dbReference type="NCBIfam" id="TIGR00482">
    <property type="entry name" value="nicotinate (nicotinamide) nucleotide adenylyltransferase"/>
    <property type="match status" value="1"/>
</dbReference>
<keyword evidence="13" id="KW-1185">Reference proteome</keyword>
<keyword evidence="6 10" id="KW-0547">Nucleotide-binding</keyword>
<dbReference type="InterPro" id="IPR004821">
    <property type="entry name" value="Cyt_trans-like"/>
</dbReference>
<reference evidence="12 13" key="1">
    <citation type="journal article" date="2023" name="Int. J. Syst. Evol. Microbiol.">
        <title>Streptococcus sciuri sp. nov., Staphylococcus marylandisciuri sp. nov. and Staphylococcus americanisciuri sp. nov., isolated from faeces of eastern grey squirrel (Sciurus carolinensis).</title>
        <authorList>
            <person name="Volokhov D.V."/>
            <person name="Zagorodnyaya T.A."/>
            <person name="Furtak V.A."/>
            <person name="Nattanmai G."/>
            <person name="Randall L."/>
            <person name="Jose S."/>
            <person name="Gao Y."/>
            <person name="Eisenberg T."/>
            <person name="Delmonte P."/>
            <person name="Blom J."/>
            <person name="Mitchell K.K."/>
        </authorList>
    </citation>
    <scope>NUCLEOTIDE SEQUENCE [LARGE SCALE GENOMIC DNA]</scope>
    <source>
        <strain evidence="12 13">SQ8-PEA</strain>
    </source>
</reference>
<evidence type="ECO:0000256" key="7">
    <source>
        <dbReference type="ARBA" id="ARBA00022840"/>
    </source>
</evidence>
<evidence type="ECO:0000256" key="2">
    <source>
        <dbReference type="ARBA" id="ARBA00005019"/>
    </source>
</evidence>
<dbReference type="RefSeq" id="WP_262856038.1">
    <property type="nucleotide sequence ID" value="NZ_JAOPKZ010000010.1"/>
</dbReference>
<sequence>MLMSKTIVIYGGQFNPIHTAHLLVASEVYHQINPDLFYFLPSYKSPLKAHSRSLNTEHRLNMLKLAIRELGFGEINYLDIEREGESYTYNTIKTIRNQFPHSKIYFIIGTDQYVNLGKWYKIKQLKQMMTFIVVNRDKNQQLVDDDSLAINIPRMDVSSSLIRDRVSNNESIQILVPSSVENYIKEESLYE</sequence>
<evidence type="ECO:0000256" key="8">
    <source>
        <dbReference type="ARBA" id="ARBA00023027"/>
    </source>
</evidence>
<comment type="caution">
    <text evidence="12">The sequence shown here is derived from an EMBL/GenBank/DDBJ whole genome shotgun (WGS) entry which is preliminary data.</text>
</comment>